<protein>
    <submittedName>
        <fullName evidence="1">Uncharacterized protein</fullName>
    </submittedName>
</protein>
<dbReference type="AlphaFoldDB" id="A0A9K3I8Y8"/>
<reference evidence="1" key="2">
    <citation type="submission" date="2020-06" db="EMBL/GenBank/DDBJ databases">
        <title>Helianthus annuus Genome sequencing and assembly Release 2.</title>
        <authorList>
            <person name="Gouzy J."/>
            <person name="Langlade N."/>
            <person name="Munos S."/>
        </authorList>
    </citation>
    <scope>NUCLEOTIDE SEQUENCE</scope>
    <source>
        <tissue evidence="1">Leaves</tissue>
    </source>
</reference>
<gene>
    <name evidence="1" type="ORF">HanXRQr2_Chr09g0401451</name>
</gene>
<evidence type="ECO:0000313" key="2">
    <source>
        <dbReference type="Proteomes" id="UP000215914"/>
    </source>
</evidence>
<dbReference type="Gramene" id="mRNA:HanXRQr2_Chr09g0401451">
    <property type="protein sequence ID" value="CDS:HanXRQr2_Chr09g0401451.1"/>
    <property type="gene ID" value="HanXRQr2_Chr09g0401451"/>
</dbReference>
<evidence type="ECO:0000313" key="1">
    <source>
        <dbReference type="EMBL" id="KAF5792031.1"/>
    </source>
</evidence>
<dbReference type="EMBL" id="MNCJ02000324">
    <property type="protein sequence ID" value="KAF5792031.1"/>
    <property type="molecule type" value="Genomic_DNA"/>
</dbReference>
<sequence>MNYPGILLFNNLLGLTNIKCIHIVSWNLTTKKKVTKEERKLSNCGANSAIFSRLSR</sequence>
<accession>A0A9K3I8Y8</accession>
<proteinExistence type="predicted"/>
<keyword evidence="2" id="KW-1185">Reference proteome</keyword>
<dbReference type="Proteomes" id="UP000215914">
    <property type="component" value="Unassembled WGS sequence"/>
</dbReference>
<comment type="caution">
    <text evidence="1">The sequence shown here is derived from an EMBL/GenBank/DDBJ whole genome shotgun (WGS) entry which is preliminary data.</text>
</comment>
<name>A0A9K3I8Y8_HELAN</name>
<organism evidence="1 2">
    <name type="scientific">Helianthus annuus</name>
    <name type="common">Common sunflower</name>
    <dbReference type="NCBI Taxonomy" id="4232"/>
    <lineage>
        <taxon>Eukaryota</taxon>
        <taxon>Viridiplantae</taxon>
        <taxon>Streptophyta</taxon>
        <taxon>Embryophyta</taxon>
        <taxon>Tracheophyta</taxon>
        <taxon>Spermatophyta</taxon>
        <taxon>Magnoliopsida</taxon>
        <taxon>eudicotyledons</taxon>
        <taxon>Gunneridae</taxon>
        <taxon>Pentapetalae</taxon>
        <taxon>asterids</taxon>
        <taxon>campanulids</taxon>
        <taxon>Asterales</taxon>
        <taxon>Asteraceae</taxon>
        <taxon>Asteroideae</taxon>
        <taxon>Heliantheae alliance</taxon>
        <taxon>Heliantheae</taxon>
        <taxon>Helianthus</taxon>
    </lineage>
</organism>
<reference evidence="1" key="1">
    <citation type="journal article" date="2017" name="Nature">
        <title>The sunflower genome provides insights into oil metabolism, flowering and Asterid evolution.</title>
        <authorList>
            <person name="Badouin H."/>
            <person name="Gouzy J."/>
            <person name="Grassa C.J."/>
            <person name="Murat F."/>
            <person name="Staton S.E."/>
            <person name="Cottret L."/>
            <person name="Lelandais-Briere C."/>
            <person name="Owens G.L."/>
            <person name="Carrere S."/>
            <person name="Mayjonade B."/>
            <person name="Legrand L."/>
            <person name="Gill N."/>
            <person name="Kane N.C."/>
            <person name="Bowers J.E."/>
            <person name="Hubner S."/>
            <person name="Bellec A."/>
            <person name="Berard A."/>
            <person name="Berges H."/>
            <person name="Blanchet N."/>
            <person name="Boniface M.C."/>
            <person name="Brunel D."/>
            <person name="Catrice O."/>
            <person name="Chaidir N."/>
            <person name="Claudel C."/>
            <person name="Donnadieu C."/>
            <person name="Faraut T."/>
            <person name="Fievet G."/>
            <person name="Helmstetter N."/>
            <person name="King M."/>
            <person name="Knapp S.J."/>
            <person name="Lai Z."/>
            <person name="Le Paslier M.C."/>
            <person name="Lippi Y."/>
            <person name="Lorenzon L."/>
            <person name="Mandel J.R."/>
            <person name="Marage G."/>
            <person name="Marchand G."/>
            <person name="Marquand E."/>
            <person name="Bret-Mestries E."/>
            <person name="Morien E."/>
            <person name="Nambeesan S."/>
            <person name="Nguyen T."/>
            <person name="Pegot-Espagnet P."/>
            <person name="Pouilly N."/>
            <person name="Raftis F."/>
            <person name="Sallet E."/>
            <person name="Schiex T."/>
            <person name="Thomas J."/>
            <person name="Vandecasteele C."/>
            <person name="Vares D."/>
            <person name="Vear F."/>
            <person name="Vautrin S."/>
            <person name="Crespi M."/>
            <person name="Mangin B."/>
            <person name="Burke J.M."/>
            <person name="Salse J."/>
            <person name="Munos S."/>
            <person name="Vincourt P."/>
            <person name="Rieseberg L.H."/>
            <person name="Langlade N.B."/>
        </authorList>
    </citation>
    <scope>NUCLEOTIDE SEQUENCE</scope>
    <source>
        <tissue evidence="1">Leaves</tissue>
    </source>
</reference>